<evidence type="ECO:0000256" key="1">
    <source>
        <dbReference type="ARBA" id="ARBA00000847"/>
    </source>
</evidence>
<sequence>MIHRLNKAMSEIEVLYEGTYLGLYKNGHWEYALRPNASACVTILPITDTGEVVLVEQFRIPTQSRVIEIPAGLVGDEPEYTGETLAECAARELLEETGYCAGKITELIASPTSAGMTPEITHMFAATDLNKVHAGGGVEGENITVHVVPSSELDHFLAQKHSEGYDIDFKIHASLYKAQELGLL</sequence>
<dbReference type="Gene3D" id="3.90.79.10">
    <property type="entry name" value="Nucleoside Triphosphate Pyrophosphohydrolase"/>
    <property type="match status" value="1"/>
</dbReference>
<dbReference type="Pfam" id="PF00293">
    <property type="entry name" value="NUDIX"/>
    <property type="match status" value="1"/>
</dbReference>
<organism evidence="9 10">
    <name type="scientific">Rubritalea spongiae</name>
    <dbReference type="NCBI Taxonomy" id="430797"/>
    <lineage>
        <taxon>Bacteria</taxon>
        <taxon>Pseudomonadati</taxon>
        <taxon>Verrucomicrobiota</taxon>
        <taxon>Verrucomicrobiia</taxon>
        <taxon>Verrucomicrobiales</taxon>
        <taxon>Rubritaleaceae</taxon>
        <taxon>Rubritalea</taxon>
    </lineage>
</organism>
<dbReference type="InterPro" id="IPR000086">
    <property type="entry name" value="NUDIX_hydrolase_dom"/>
</dbReference>
<evidence type="ECO:0000256" key="5">
    <source>
        <dbReference type="ARBA" id="ARBA00022801"/>
    </source>
</evidence>
<dbReference type="Proteomes" id="UP001597297">
    <property type="component" value="Unassembled WGS sequence"/>
</dbReference>
<comment type="cofactor">
    <cofactor evidence="2">
        <name>Mg(2+)</name>
        <dbReference type="ChEBI" id="CHEBI:18420"/>
    </cofactor>
</comment>
<protein>
    <recommendedName>
        <fullName evidence="4">GDP-mannose pyrophosphatase</fullName>
    </recommendedName>
    <alternativeName>
        <fullName evidence="6">GDP-mannose hydrolase</fullName>
    </alternativeName>
    <alternativeName>
        <fullName evidence="7">GDPMK</fullName>
    </alternativeName>
</protein>
<evidence type="ECO:0000256" key="4">
    <source>
        <dbReference type="ARBA" id="ARBA00016377"/>
    </source>
</evidence>
<accession>A0ABW5EAS9</accession>
<dbReference type="PROSITE" id="PS51462">
    <property type="entry name" value="NUDIX"/>
    <property type="match status" value="1"/>
</dbReference>
<evidence type="ECO:0000256" key="6">
    <source>
        <dbReference type="ARBA" id="ARBA00032162"/>
    </source>
</evidence>
<dbReference type="PANTHER" id="PTHR11839">
    <property type="entry name" value="UDP/ADP-SUGAR PYROPHOSPHATASE"/>
    <property type="match status" value="1"/>
</dbReference>
<gene>
    <name evidence="9" type="ORF">ACFSQZ_13550</name>
</gene>
<comment type="catalytic activity">
    <reaction evidence="1">
        <text>GDP-alpha-D-mannose + H2O = alpha-D-mannose 1-phosphate + GMP + 2 H(+)</text>
        <dbReference type="Rhea" id="RHEA:27978"/>
        <dbReference type="ChEBI" id="CHEBI:15377"/>
        <dbReference type="ChEBI" id="CHEBI:15378"/>
        <dbReference type="ChEBI" id="CHEBI:57527"/>
        <dbReference type="ChEBI" id="CHEBI:58115"/>
        <dbReference type="ChEBI" id="CHEBI:58409"/>
    </reaction>
</comment>
<dbReference type="PANTHER" id="PTHR11839:SF18">
    <property type="entry name" value="NUDIX HYDROLASE DOMAIN-CONTAINING PROTEIN"/>
    <property type="match status" value="1"/>
</dbReference>
<reference evidence="10" key="1">
    <citation type="journal article" date="2019" name="Int. J. Syst. Evol. Microbiol.">
        <title>The Global Catalogue of Microorganisms (GCM) 10K type strain sequencing project: providing services to taxonomists for standard genome sequencing and annotation.</title>
        <authorList>
            <consortium name="The Broad Institute Genomics Platform"/>
            <consortium name="The Broad Institute Genome Sequencing Center for Infectious Disease"/>
            <person name="Wu L."/>
            <person name="Ma J."/>
        </authorList>
    </citation>
    <scope>NUCLEOTIDE SEQUENCE [LARGE SCALE GENOMIC DNA]</scope>
    <source>
        <strain evidence="10">JCM 16545</strain>
    </source>
</reference>
<evidence type="ECO:0000313" key="9">
    <source>
        <dbReference type="EMBL" id="MFD2277499.1"/>
    </source>
</evidence>
<evidence type="ECO:0000256" key="3">
    <source>
        <dbReference type="ARBA" id="ARBA00007275"/>
    </source>
</evidence>
<comment type="caution">
    <text evidence="9">The sequence shown here is derived from an EMBL/GenBank/DDBJ whole genome shotgun (WGS) entry which is preliminary data.</text>
</comment>
<dbReference type="EMBL" id="JBHUJC010000042">
    <property type="protein sequence ID" value="MFD2277499.1"/>
    <property type="molecule type" value="Genomic_DNA"/>
</dbReference>
<feature type="domain" description="Nudix hydrolase" evidence="8">
    <location>
        <begin position="32"/>
        <end position="171"/>
    </location>
</feature>
<proteinExistence type="inferred from homology"/>
<keyword evidence="10" id="KW-1185">Reference proteome</keyword>
<name>A0ABW5EAS9_9BACT</name>
<dbReference type="SUPFAM" id="SSF55811">
    <property type="entry name" value="Nudix"/>
    <property type="match status" value="1"/>
</dbReference>
<evidence type="ECO:0000313" key="10">
    <source>
        <dbReference type="Proteomes" id="UP001597297"/>
    </source>
</evidence>
<keyword evidence="5 9" id="KW-0378">Hydrolase</keyword>
<dbReference type="GO" id="GO:0016787">
    <property type="term" value="F:hydrolase activity"/>
    <property type="evidence" value="ECO:0007669"/>
    <property type="project" value="UniProtKB-KW"/>
</dbReference>
<evidence type="ECO:0000256" key="7">
    <source>
        <dbReference type="ARBA" id="ARBA00032272"/>
    </source>
</evidence>
<dbReference type="InterPro" id="IPR015797">
    <property type="entry name" value="NUDIX_hydrolase-like_dom_sf"/>
</dbReference>
<evidence type="ECO:0000259" key="8">
    <source>
        <dbReference type="PROSITE" id="PS51462"/>
    </source>
</evidence>
<comment type="similarity">
    <text evidence="3">Belongs to the Nudix hydrolase family. NudK subfamily.</text>
</comment>
<dbReference type="CDD" id="cd03424">
    <property type="entry name" value="NUDIX_ADPRase_Nudt5_UGPPase_Nudt14"/>
    <property type="match status" value="1"/>
</dbReference>
<evidence type="ECO:0000256" key="2">
    <source>
        <dbReference type="ARBA" id="ARBA00001946"/>
    </source>
</evidence>